<dbReference type="EMBL" id="QUNS01000010">
    <property type="protein sequence ID" value="REH45035.1"/>
    <property type="molecule type" value="Genomic_DNA"/>
</dbReference>
<keyword evidence="2" id="KW-1185">Reference proteome</keyword>
<dbReference type="OrthoDB" id="1164070at2"/>
<dbReference type="RefSeq" id="WP_115902105.1">
    <property type="nucleotide sequence ID" value="NZ_QUNS01000010.1"/>
</dbReference>
<organism evidence="1 2">
    <name type="scientific">Tenacibaculum gallaicum</name>
    <dbReference type="NCBI Taxonomy" id="561505"/>
    <lineage>
        <taxon>Bacteria</taxon>
        <taxon>Pseudomonadati</taxon>
        <taxon>Bacteroidota</taxon>
        <taxon>Flavobacteriia</taxon>
        <taxon>Flavobacteriales</taxon>
        <taxon>Flavobacteriaceae</taxon>
        <taxon>Tenacibaculum</taxon>
    </lineage>
</organism>
<proteinExistence type="predicted"/>
<evidence type="ECO:0000313" key="1">
    <source>
        <dbReference type="EMBL" id="REH45035.1"/>
    </source>
</evidence>
<evidence type="ECO:0000313" key="2">
    <source>
        <dbReference type="Proteomes" id="UP000256884"/>
    </source>
</evidence>
<gene>
    <name evidence="1" type="ORF">C7448_11063</name>
</gene>
<name>A0A3E0HGU8_9FLAO</name>
<sequence length="60" mass="6687">MKKSILNLGKALNKTEQQQVVGSNDEYGVCKEKYGFFCGVENHICCNYMCVLPTHAACNL</sequence>
<dbReference type="Proteomes" id="UP000256884">
    <property type="component" value="Unassembled WGS sequence"/>
</dbReference>
<dbReference type="AlphaFoldDB" id="A0A3E0HGU8"/>
<accession>A0A3E0HGU8</accession>
<comment type="caution">
    <text evidence="1">The sequence shown here is derived from an EMBL/GenBank/DDBJ whole genome shotgun (WGS) entry which is preliminary data.</text>
</comment>
<reference evidence="1 2" key="1">
    <citation type="submission" date="2018-08" db="EMBL/GenBank/DDBJ databases">
        <title>Genomic Encyclopedia of Type Strains, Phase IV (KMG-IV): sequencing the most valuable type-strain genomes for metagenomic binning, comparative biology and taxonomic classification.</title>
        <authorList>
            <person name="Goeker M."/>
        </authorList>
    </citation>
    <scope>NUCLEOTIDE SEQUENCE [LARGE SCALE GENOMIC DNA]</scope>
    <source>
        <strain evidence="1 2">DSM 18841</strain>
    </source>
</reference>
<protein>
    <submittedName>
        <fullName evidence="1">Uncharacterized protein</fullName>
    </submittedName>
</protein>